<dbReference type="Proteomes" id="UP000256913">
    <property type="component" value="Unassembled WGS sequence"/>
</dbReference>
<feature type="transmembrane region" description="Helical" evidence="7">
    <location>
        <begin position="175"/>
        <end position="200"/>
    </location>
</feature>
<keyword evidence="11" id="KW-1185">Reference proteome</keyword>
<keyword evidence="5 7" id="KW-1133">Transmembrane helix</keyword>
<comment type="caution">
    <text evidence="10">The sequence shown here is derived from an EMBL/GenBank/DDBJ whole genome shotgun (WGS) entry which is preliminary data.</text>
</comment>
<dbReference type="AlphaFoldDB" id="A0A3D9ZUD1"/>
<reference evidence="10 11" key="1">
    <citation type="submission" date="2018-08" db="EMBL/GenBank/DDBJ databases">
        <title>Sequencing the genomes of 1000 actinobacteria strains.</title>
        <authorList>
            <person name="Klenk H.-P."/>
        </authorList>
    </citation>
    <scope>NUCLEOTIDE SEQUENCE [LARGE SCALE GENOMIC DNA]</scope>
    <source>
        <strain evidence="10 11">DSM 44099</strain>
    </source>
</reference>
<evidence type="ECO:0000256" key="6">
    <source>
        <dbReference type="ARBA" id="ARBA00023136"/>
    </source>
</evidence>
<dbReference type="GO" id="GO:0055085">
    <property type="term" value="P:transmembrane transport"/>
    <property type="evidence" value="ECO:0007669"/>
    <property type="project" value="InterPro"/>
</dbReference>
<dbReference type="RefSeq" id="WP_239096985.1">
    <property type="nucleotide sequence ID" value="NZ_BONB01000003.1"/>
</dbReference>
<evidence type="ECO:0000256" key="4">
    <source>
        <dbReference type="ARBA" id="ARBA00022692"/>
    </source>
</evidence>
<name>A0A3D9ZUD1_9ACTN</name>
<keyword evidence="3" id="KW-1003">Cell membrane</keyword>
<comment type="subcellular location">
    <subcellularLocation>
        <location evidence="1 7">Cell membrane</location>
        <topology evidence="1 7">Multi-pass membrane protein</topology>
    </subcellularLocation>
</comment>
<accession>A0A3D9ZUD1</accession>
<feature type="transmembrane region" description="Helical" evidence="7">
    <location>
        <begin position="96"/>
        <end position="117"/>
    </location>
</feature>
<gene>
    <name evidence="10" type="ORF">DFJ67_6266</name>
</gene>
<feature type="region of interest" description="Disordered" evidence="8">
    <location>
        <begin position="1"/>
        <end position="26"/>
    </location>
</feature>
<keyword evidence="2 7" id="KW-0813">Transport</keyword>
<feature type="transmembrane region" description="Helical" evidence="7">
    <location>
        <begin position="231"/>
        <end position="251"/>
    </location>
</feature>
<proteinExistence type="inferred from homology"/>
<evidence type="ECO:0000313" key="10">
    <source>
        <dbReference type="EMBL" id="REG00215.1"/>
    </source>
</evidence>
<evidence type="ECO:0000256" key="2">
    <source>
        <dbReference type="ARBA" id="ARBA00022448"/>
    </source>
</evidence>
<dbReference type="PANTHER" id="PTHR30193">
    <property type="entry name" value="ABC TRANSPORTER PERMEASE PROTEIN"/>
    <property type="match status" value="1"/>
</dbReference>
<evidence type="ECO:0000313" key="11">
    <source>
        <dbReference type="Proteomes" id="UP000256913"/>
    </source>
</evidence>
<evidence type="ECO:0000256" key="3">
    <source>
        <dbReference type="ARBA" id="ARBA00022475"/>
    </source>
</evidence>
<dbReference type="GO" id="GO:0005886">
    <property type="term" value="C:plasma membrane"/>
    <property type="evidence" value="ECO:0007669"/>
    <property type="project" value="UniProtKB-SubCell"/>
</dbReference>
<keyword evidence="4 7" id="KW-0812">Transmembrane</keyword>
<dbReference type="InterPro" id="IPR000515">
    <property type="entry name" value="MetI-like"/>
</dbReference>
<feature type="transmembrane region" description="Helical" evidence="7">
    <location>
        <begin position="283"/>
        <end position="307"/>
    </location>
</feature>
<dbReference type="EMBL" id="QUMQ01000001">
    <property type="protein sequence ID" value="REG00215.1"/>
    <property type="molecule type" value="Genomic_DNA"/>
</dbReference>
<sequence>MSTQTSDQTDTDARRGIAPTAPRRRAAPQGRAASAFLAPFAVLYLLFIIGPALYGLVLSFTDASLVKPGLNGAAGLRNYAEALSSSDFWSSLWHTLWFTILTTPPLVILGFVLALLANRVARGRWFFRLAFFAPYILPSAVVALIWMWLYTPALGLLDTALAKVGMTAPSWLGDAAWAMPSLAITTVWWTLGFNFILYLAGLQEIPRDLYEAAAMDGAGPWQQVRRITIPMLGRTTTLVAVLQVIASLKVFDQMYLMTSGGPNFATRSILQLVYDEGFTNYRVGYAAAVSMLFFLVVLAVSAVWFTLVRRQEKVV</sequence>
<organism evidence="10 11">
    <name type="scientific">Asanoa ferruginea</name>
    <dbReference type="NCBI Taxonomy" id="53367"/>
    <lineage>
        <taxon>Bacteria</taxon>
        <taxon>Bacillati</taxon>
        <taxon>Actinomycetota</taxon>
        <taxon>Actinomycetes</taxon>
        <taxon>Micromonosporales</taxon>
        <taxon>Micromonosporaceae</taxon>
        <taxon>Asanoa</taxon>
    </lineage>
</organism>
<dbReference type="InterPro" id="IPR051393">
    <property type="entry name" value="ABC_transporter_permease"/>
</dbReference>
<evidence type="ECO:0000259" key="9">
    <source>
        <dbReference type="PROSITE" id="PS50928"/>
    </source>
</evidence>
<feature type="domain" description="ABC transmembrane type-1" evidence="9">
    <location>
        <begin position="92"/>
        <end position="304"/>
    </location>
</feature>
<feature type="transmembrane region" description="Helical" evidence="7">
    <location>
        <begin position="129"/>
        <end position="149"/>
    </location>
</feature>
<comment type="similarity">
    <text evidence="7">Belongs to the binding-protein-dependent transport system permease family.</text>
</comment>
<dbReference type="InterPro" id="IPR035906">
    <property type="entry name" value="MetI-like_sf"/>
</dbReference>
<protein>
    <submittedName>
        <fullName evidence="10">Carbohydrate ABC transporter membrane protein 1 (CUT1 family)</fullName>
    </submittedName>
</protein>
<dbReference type="Pfam" id="PF00528">
    <property type="entry name" value="BPD_transp_1"/>
    <property type="match status" value="1"/>
</dbReference>
<evidence type="ECO:0000256" key="8">
    <source>
        <dbReference type="SAM" id="MobiDB-lite"/>
    </source>
</evidence>
<evidence type="ECO:0000256" key="7">
    <source>
        <dbReference type="RuleBase" id="RU363032"/>
    </source>
</evidence>
<feature type="transmembrane region" description="Helical" evidence="7">
    <location>
        <begin position="33"/>
        <end position="57"/>
    </location>
</feature>
<dbReference type="PROSITE" id="PS50928">
    <property type="entry name" value="ABC_TM1"/>
    <property type="match status" value="1"/>
</dbReference>
<keyword evidence="6 7" id="KW-0472">Membrane</keyword>
<evidence type="ECO:0000256" key="1">
    <source>
        <dbReference type="ARBA" id="ARBA00004651"/>
    </source>
</evidence>
<evidence type="ECO:0000256" key="5">
    <source>
        <dbReference type="ARBA" id="ARBA00022989"/>
    </source>
</evidence>
<dbReference type="PANTHER" id="PTHR30193:SF41">
    <property type="entry name" value="DIACETYLCHITOBIOSE UPTAKE SYSTEM PERMEASE PROTEIN NGCF"/>
    <property type="match status" value="1"/>
</dbReference>
<feature type="compositionally biased region" description="Low complexity" evidence="8">
    <location>
        <begin position="16"/>
        <end position="26"/>
    </location>
</feature>
<dbReference type="CDD" id="cd06261">
    <property type="entry name" value="TM_PBP2"/>
    <property type="match status" value="1"/>
</dbReference>
<dbReference type="Gene3D" id="1.10.3720.10">
    <property type="entry name" value="MetI-like"/>
    <property type="match status" value="1"/>
</dbReference>
<dbReference type="SUPFAM" id="SSF161098">
    <property type="entry name" value="MetI-like"/>
    <property type="match status" value="1"/>
</dbReference>